<evidence type="ECO:0000259" key="7">
    <source>
        <dbReference type="Pfam" id="PF03946"/>
    </source>
</evidence>
<dbReference type="SMART" id="SM00649">
    <property type="entry name" value="RL11"/>
    <property type="match status" value="1"/>
</dbReference>
<dbReference type="EMBL" id="HBFA01017399">
    <property type="protein sequence ID" value="CAD8667002.1"/>
    <property type="molecule type" value="Transcribed_RNA"/>
</dbReference>
<accession>A0A7S0WHN1</accession>
<dbReference type="Pfam" id="PF03946">
    <property type="entry name" value="Ribosomal_L11_N"/>
    <property type="match status" value="1"/>
</dbReference>
<evidence type="ECO:0000256" key="4">
    <source>
        <dbReference type="ARBA" id="ARBA00040104"/>
    </source>
</evidence>
<dbReference type="Gene3D" id="1.10.10.250">
    <property type="entry name" value="Ribosomal protein L11, C-terminal domain"/>
    <property type="match status" value="1"/>
</dbReference>
<dbReference type="PANTHER" id="PTHR11661:SF1">
    <property type="entry name" value="LARGE RIBOSOMAL SUBUNIT PROTEIN UL11M"/>
    <property type="match status" value="1"/>
</dbReference>
<sequence length="160" mass="16827">MSRVVTSVIKLMVPAGAAKPAPPVGPALGQHGLNIMAFCKEFNAKTADYKPNIPVPVKIEAFADKTFTFTMKSPPASFFVKKAAGIAKGTQRPGHVAVGSITLKHIYEIAKVKAADPSQGFNSVESHCKNIIGTCRALGVKVMTKDEMDAAVAAEEGSSQ</sequence>
<dbReference type="FunFam" id="3.30.1550.10:FF:000005">
    <property type="entry name" value="50S ribosomal protein L11"/>
    <property type="match status" value="1"/>
</dbReference>
<dbReference type="InterPro" id="IPR036769">
    <property type="entry name" value="Ribosomal_uL11_C_sf"/>
</dbReference>
<dbReference type="GO" id="GO:0006412">
    <property type="term" value="P:translation"/>
    <property type="evidence" value="ECO:0007669"/>
    <property type="project" value="InterPro"/>
</dbReference>
<dbReference type="GO" id="GO:0003735">
    <property type="term" value="F:structural constituent of ribosome"/>
    <property type="evidence" value="ECO:0007669"/>
    <property type="project" value="InterPro"/>
</dbReference>
<protein>
    <recommendedName>
        <fullName evidence="4">Large ribosomal subunit protein uL11m</fullName>
    </recommendedName>
</protein>
<keyword evidence="3 5" id="KW-0687">Ribonucleoprotein</keyword>
<dbReference type="SUPFAM" id="SSF54747">
    <property type="entry name" value="Ribosomal L11/L12e N-terminal domain"/>
    <property type="match status" value="1"/>
</dbReference>
<dbReference type="InterPro" id="IPR036796">
    <property type="entry name" value="Ribosomal_uL11_N_sf"/>
</dbReference>
<dbReference type="CDD" id="cd00349">
    <property type="entry name" value="Ribosomal_L11"/>
    <property type="match status" value="1"/>
</dbReference>
<comment type="similarity">
    <text evidence="1 5">Belongs to the universal ribosomal protein uL11 family.</text>
</comment>
<evidence type="ECO:0000313" key="8">
    <source>
        <dbReference type="EMBL" id="CAD8667002.1"/>
    </source>
</evidence>
<dbReference type="GO" id="GO:0070180">
    <property type="term" value="F:large ribosomal subunit rRNA binding"/>
    <property type="evidence" value="ECO:0007669"/>
    <property type="project" value="TreeGrafter"/>
</dbReference>
<dbReference type="PANTHER" id="PTHR11661">
    <property type="entry name" value="60S RIBOSOMAL PROTEIN L12"/>
    <property type="match status" value="1"/>
</dbReference>
<evidence type="ECO:0000256" key="1">
    <source>
        <dbReference type="ARBA" id="ARBA00010537"/>
    </source>
</evidence>
<gene>
    <name evidence="8" type="ORF">POBO1169_LOCUS8890</name>
</gene>
<dbReference type="GO" id="GO:0015934">
    <property type="term" value="C:large ribosomal subunit"/>
    <property type="evidence" value="ECO:0007669"/>
    <property type="project" value="TreeGrafter"/>
</dbReference>
<dbReference type="Gene3D" id="3.30.1550.10">
    <property type="entry name" value="Ribosomal protein L11/L12, N-terminal domain"/>
    <property type="match status" value="1"/>
</dbReference>
<evidence type="ECO:0000256" key="3">
    <source>
        <dbReference type="ARBA" id="ARBA00023274"/>
    </source>
</evidence>
<dbReference type="InterPro" id="IPR006519">
    <property type="entry name" value="Ribosomal_uL11_bac-typ"/>
</dbReference>
<organism evidence="8">
    <name type="scientific">Pyramimonas obovata</name>
    <dbReference type="NCBI Taxonomy" id="1411642"/>
    <lineage>
        <taxon>Eukaryota</taxon>
        <taxon>Viridiplantae</taxon>
        <taxon>Chlorophyta</taxon>
        <taxon>Pyramimonadophyceae</taxon>
        <taxon>Pyramimonadales</taxon>
        <taxon>Pyramimonadaceae</taxon>
        <taxon>Pyramimonas</taxon>
        <taxon>Pyramimonas incertae sedis</taxon>
    </lineage>
</organism>
<feature type="domain" description="Large ribosomal subunit protein uL11 C-terminal" evidence="6">
    <location>
        <begin position="72"/>
        <end position="142"/>
    </location>
</feature>
<dbReference type="FunFam" id="1.10.10.250:FF:000003">
    <property type="entry name" value="Mitochondrial ribosomal protein L11"/>
    <property type="match status" value="1"/>
</dbReference>
<dbReference type="InterPro" id="IPR020784">
    <property type="entry name" value="Ribosomal_uL11_N"/>
</dbReference>
<evidence type="ECO:0000256" key="5">
    <source>
        <dbReference type="RuleBase" id="RU003978"/>
    </source>
</evidence>
<evidence type="ECO:0000259" key="6">
    <source>
        <dbReference type="Pfam" id="PF00298"/>
    </source>
</evidence>
<dbReference type="SUPFAM" id="SSF46906">
    <property type="entry name" value="Ribosomal protein L11, C-terminal domain"/>
    <property type="match status" value="1"/>
</dbReference>
<dbReference type="NCBIfam" id="TIGR01632">
    <property type="entry name" value="L11_bact"/>
    <property type="match status" value="1"/>
</dbReference>
<dbReference type="Pfam" id="PF00298">
    <property type="entry name" value="Ribosomal_L11"/>
    <property type="match status" value="1"/>
</dbReference>
<proteinExistence type="inferred from homology"/>
<feature type="domain" description="Large ribosomal subunit protein uL11 N-terminal" evidence="7">
    <location>
        <begin position="9"/>
        <end position="67"/>
    </location>
</feature>
<reference evidence="8" key="1">
    <citation type="submission" date="2021-01" db="EMBL/GenBank/DDBJ databases">
        <authorList>
            <person name="Corre E."/>
            <person name="Pelletier E."/>
            <person name="Niang G."/>
            <person name="Scheremetjew M."/>
            <person name="Finn R."/>
            <person name="Kale V."/>
            <person name="Holt S."/>
            <person name="Cochrane G."/>
            <person name="Meng A."/>
            <person name="Brown T."/>
            <person name="Cohen L."/>
        </authorList>
    </citation>
    <scope>NUCLEOTIDE SEQUENCE</scope>
    <source>
        <strain evidence="8">CCMP722</strain>
    </source>
</reference>
<dbReference type="InterPro" id="IPR020783">
    <property type="entry name" value="Ribosomal_uL11_C"/>
</dbReference>
<evidence type="ECO:0000256" key="2">
    <source>
        <dbReference type="ARBA" id="ARBA00022980"/>
    </source>
</evidence>
<name>A0A7S0WHN1_9CHLO</name>
<dbReference type="HAMAP" id="MF_00736">
    <property type="entry name" value="Ribosomal_uL11"/>
    <property type="match status" value="1"/>
</dbReference>
<dbReference type="InterPro" id="IPR000911">
    <property type="entry name" value="Ribosomal_uL11"/>
</dbReference>
<dbReference type="AlphaFoldDB" id="A0A7S0WHN1"/>
<keyword evidence="2 5" id="KW-0689">Ribosomal protein</keyword>